<organism evidence="1 2">
    <name type="scientific">Blepharisma stoltei</name>
    <dbReference type="NCBI Taxonomy" id="1481888"/>
    <lineage>
        <taxon>Eukaryota</taxon>
        <taxon>Sar</taxon>
        <taxon>Alveolata</taxon>
        <taxon>Ciliophora</taxon>
        <taxon>Postciliodesmatophora</taxon>
        <taxon>Heterotrichea</taxon>
        <taxon>Heterotrichida</taxon>
        <taxon>Blepharismidae</taxon>
        <taxon>Blepharisma</taxon>
    </lineage>
</organism>
<dbReference type="AlphaFoldDB" id="A0AAU9J3G7"/>
<name>A0AAU9J3G7_9CILI</name>
<comment type="caution">
    <text evidence="1">The sequence shown here is derived from an EMBL/GenBank/DDBJ whole genome shotgun (WGS) entry which is preliminary data.</text>
</comment>
<dbReference type="Proteomes" id="UP001162131">
    <property type="component" value="Unassembled WGS sequence"/>
</dbReference>
<accession>A0AAU9J3G7</accession>
<reference evidence="1" key="1">
    <citation type="submission" date="2021-09" db="EMBL/GenBank/DDBJ databases">
        <authorList>
            <consortium name="AG Swart"/>
            <person name="Singh M."/>
            <person name="Singh A."/>
            <person name="Seah K."/>
            <person name="Emmerich C."/>
        </authorList>
    </citation>
    <scope>NUCLEOTIDE SEQUENCE</scope>
    <source>
        <strain evidence="1">ATCC30299</strain>
    </source>
</reference>
<evidence type="ECO:0000313" key="2">
    <source>
        <dbReference type="Proteomes" id="UP001162131"/>
    </source>
</evidence>
<keyword evidence="2" id="KW-1185">Reference proteome</keyword>
<evidence type="ECO:0000313" key="1">
    <source>
        <dbReference type="EMBL" id="CAG9318841.1"/>
    </source>
</evidence>
<gene>
    <name evidence="1" type="ORF">BSTOLATCC_MIC22203</name>
</gene>
<proteinExistence type="predicted"/>
<dbReference type="InterPro" id="IPR011989">
    <property type="entry name" value="ARM-like"/>
</dbReference>
<dbReference type="InterPro" id="IPR016024">
    <property type="entry name" value="ARM-type_fold"/>
</dbReference>
<dbReference type="EMBL" id="CAJZBQ010000021">
    <property type="protein sequence ID" value="CAG9318841.1"/>
    <property type="molecule type" value="Genomic_DNA"/>
</dbReference>
<protein>
    <submittedName>
        <fullName evidence="1">Uncharacterized protein</fullName>
    </submittedName>
</protein>
<dbReference type="Gene3D" id="1.25.10.10">
    <property type="entry name" value="Leucine-rich Repeat Variant"/>
    <property type="match status" value="1"/>
</dbReference>
<sequence length="428" mass="50246">MENKILKKLEWLTISPEGIQLQIDKYSKALIPNNPTELNKSLQFFDNLLSKRKLFVKLIPIDCIISLPKELLQYPDTRNIFLSCLAKISNLGKEECHSIVLYCWRENFELFMLCEDLNLVDSCLLGIGGIIKYNFYPSHSYSQLIINLMNIYNRVNMQGIKRYIWLLYHIINDCESIRFEEVRDFIGIIINVLGDYNNNDALYYALNCIYVIFKKFRFLEISSTPSISRFILCQDYDISLASVKIFKEIIDGNFLEINLLFSSGVFSNLAALLPLAKNQNLKNKIEHILSYFLQNASIDEFLKSVSYLDPLIQIANISDTNLGLRSLQILCYITYNYEWLIPLLIKHNIIDTFMIRFRFEVYEVLEDILKALLKIMTYLKLSESDFFTEFHRLQKIGFISYNEYLMKCPNLHVSILAKDLDKILWYSH</sequence>
<dbReference type="SUPFAM" id="SSF48371">
    <property type="entry name" value="ARM repeat"/>
    <property type="match status" value="1"/>
</dbReference>